<protein>
    <submittedName>
        <fullName evidence="3">FHA domain-containing protein</fullName>
    </submittedName>
</protein>
<accession>A0A6M0RVD4</accession>
<proteinExistence type="predicted"/>
<dbReference type="SUPFAM" id="SSF49879">
    <property type="entry name" value="SMAD/FHA domain"/>
    <property type="match status" value="1"/>
</dbReference>
<keyword evidence="1" id="KW-1133">Transmembrane helix</keyword>
<sequence length="199" mass="21816">MSGEPVVIQFNWEDPVTGESQYASRQLPVAIGRETSKMPTQLENQPVSHLELIHQQVSRCHAVISMTNRQLYLSDKSANGTFLNGRPIQKNGQIFKPKDTIRIGPFKLTAMIINTTDANSTELNREYSHLAKSEMATAEPNAILGWLIGGGILLLMGIGLWLGGQALLNRARPTLDDPAESSLNLSNMEIGALEIPTKP</sequence>
<keyword evidence="1" id="KW-0472">Membrane</keyword>
<feature type="domain" description="FHA" evidence="2">
    <location>
        <begin position="29"/>
        <end position="88"/>
    </location>
</feature>
<feature type="transmembrane region" description="Helical" evidence="1">
    <location>
        <begin position="143"/>
        <end position="162"/>
    </location>
</feature>
<gene>
    <name evidence="3" type="ORF">DXZ20_31685</name>
</gene>
<evidence type="ECO:0000313" key="4">
    <source>
        <dbReference type="Proteomes" id="UP000481033"/>
    </source>
</evidence>
<dbReference type="Gene3D" id="2.60.200.20">
    <property type="match status" value="1"/>
</dbReference>
<comment type="caution">
    <text evidence="3">The sequence shown here is derived from an EMBL/GenBank/DDBJ whole genome shotgun (WGS) entry which is preliminary data.</text>
</comment>
<evidence type="ECO:0000313" key="3">
    <source>
        <dbReference type="EMBL" id="NEZ60129.1"/>
    </source>
</evidence>
<keyword evidence="1" id="KW-0812">Transmembrane</keyword>
<dbReference type="InterPro" id="IPR008984">
    <property type="entry name" value="SMAD_FHA_dom_sf"/>
</dbReference>
<dbReference type="SMART" id="SM00240">
    <property type="entry name" value="FHA"/>
    <property type="match status" value="1"/>
</dbReference>
<dbReference type="PROSITE" id="PS50006">
    <property type="entry name" value="FHA_DOMAIN"/>
    <property type="match status" value="1"/>
</dbReference>
<reference evidence="3 4" key="1">
    <citation type="journal article" date="2020" name="Microb. Ecol.">
        <title>Ecogenomics of the Marine Benthic Filamentous Cyanobacterium Adonisia.</title>
        <authorList>
            <person name="Walter J.M."/>
            <person name="Coutinho F.H."/>
            <person name="Leomil L."/>
            <person name="Hargreaves P.I."/>
            <person name="Campeao M.E."/>
            <person name="Vieira V.V."/>
            <person name="Silva B.S."/>
            <person name="Fistarol G.O."/>
            <person name="Salomon P.S."/>
            <person name="Sawabe T."/>
            <person name="Mino S."/>
            <person name="Hosokawa M."/>
            <person name="Miyashita H."/>
            <person name="Maruyama F."/>
            <person name="van Verk M.C."/>
            <person name="Dutilh B.E."/>
            <person name="Thompson C.C."/>
            <person name="Thompson F.L."/>
        </authorList>
    </citation>
    <scope>NUCLEOTIDE SEQUENCE [LARGE SCALE GENOMIC DNA]</scope>
    <source>
        <strain evidence="3 4">CCMR0081</strain>
    </source>
</reference>
<dbReference type="EMBL" id="QXHD01000004">
    <property type="protein sequence ID" value="NEZ60129.1"/>
    <property type="molecule type" value="Genomic_DNA"/>
</dbReference>
<dbReference type="Proteomes" id="UP000481033">
    <property type="component" value="Unassembled WGS sequence"/>
</dbReference>
<dbReference type="Pfam" id="PF00498">
    <property type="entry name" value="FHA"/>
    <property type="match status" value="1"/>
</dbReference>
<dbReference type="InterPro" id="IPR000253">
    <property type="entry name" value="FHA_dom"/>
</dbReference>
<dbReference type="RefSeq" id="WP_163669146.1">
    <property type="nucleotide sequence ID" value="NZ_QXHD01000004.1"/>
</dbReference>
<evidence type="ECO:0000259" key="2">
    <source>
        <dbReference type="PROSITE" id="PS50006"/>
    </source>
</evidence>
<dbReference type="AlphaFoldDB" id="A0A6M0RVD4"/>
<organism evidence="3 4">
    <name type="scientific">Adonisia turfae CCMR0081</name>
    <dbReference type="NCBI Taxonomy" id="2292702"/>
    <lineage>
        <taxon>Bacteria</taxon>
        <taxon>Bacillati</taxon>
        <taxon>Cyanobacteriota</taxon>
        <taxon>Adonisia</taxon>
        <taxon>Adonisia turfae</taxon>
    </lineage>
</organism>
<name>A0A6M0RVD4_9CYAN</name>
<dbReference type="CDD" id="cd00060">
    <property type="entry name" value="FHA"/>
    <property type="match status" value="1"/>
</dbReference>
<keyword evidence="4" id="KW-1185">Reference proteome</keyword>
<evidence type="ECO:0000256" key="1">
    <source>
        <dbReference type="SAM" id="Phobius"/>
    </source>
</evidence>